<dbReference type="InterPro" id="IPR011990">
    <property type="entry name" value="TPR-like_helical_dom_sf"/>
</dbReference>
<proteinExistence type="predicted"/>
<dbReference type="InterPro" id="IPR002885">
    <property type="entry name" value="PPR_rpt"/>
</dbReference>
<dbReference type="EMBL" id="BDDD01000914">
    <property type="protein sequence ID" value="GAV71425.1"/>
    <property type="molecule type" value="Genomic_DNA"/>
</dbReference>
<dbReference type="Gene3D" id="1.25.40.10">
    <property type="entry name" value="Tetratricopeptide repeat domain"/>
    <property type="match status" value="1"/>
</dbReference>
<evidence type="ECO:0000313" key="2">
    <source>
        <dbReference type="EMBL" id="GAV71425.1"/>
    </source>
</evidence>
<dbReference type="GO" id="GO:0009451">
    <property type="term" value="P:RNA modification"/>
    <property type="evidence" value="ECO:0007669"/>
    <property type="project" value="InterPro"/>
</dbReference>
<keyword evidence="3" id="KW-1185">Reference proteome</keyword>
<dbReference type="GO" id="GO:0003723">
    <property type="term" value="F:RNA binding"/>
    <property type="evidence" value="ECO:0007669"/>
    <property type="project" value="InterPro"/>
</dbReference>
<dbReference type="PANTHER" id="PTHR47926">
    <property type="entry name" value="PENTATRICOPEPTIDE REPEAT-CONTAINING PROTEIN"/>
    <property type="match status" value="1"/>
</dbReference>
<evidence type="ECO:0000313" key="3">
    <source>
        <dbReference type="Proteomes" id="UP000187406"/>
    </source>
</evidence>
<dbReference type="InterPro" id="IPR046960">
    <property type="entry name" value="PPR_At4g14850-like_plant"/>
</dbReference>
<dbReference type="InParanoid" id="A0A1Q3BTY7"/>
<dbReference type="Proteomes" id="UP000187406">
    <property type="component" value="Unassembled WGS sequence"/>
</dbReference>
<protein>
    <submittedName>
        <fullName evidence="2">PPR domain-containing protein</fullName>
    </submittedName>
</protein>
<dbReference type="AlphaFoldDB" id="A0A1Q3BTY7"/>
<evidence type="ECO:0000256" key="1">
    <source>
        <dbReference type="ARBA" id="ARBA00022737"/>
    </source>
</evidence>
<organism evidence="2 3">
    <name type="scientific">Cephalotus follicularis</name>
    <name type="common">Albany pitcher plant</name>
    <dbReference type="NCBI Taxonomy" id="3775"/>
    <lineage>
        <taxon>Eukaryota</taxon>
        <taxon>Viridiplantae</taxon>
        <taxon>Streptophyta</taxon>
        <taxon>Embryophyta</taxon>
        <taxon>Tracheophyta</taxon>
        <taxon>Spermatophyta</taxon>
        <taxon>Magnoliopsida</taxon>
        <taxon>eudicotyledons</taxon>
        <taxon>Gunneridae</taxon>
        <taxon>Pentapetalae</taxon>
        <taxon>rosids</taxon>
        <taxon>fabids</taxon>
        <taxon>Oxalidales</taxon>
        <taxon>Cephalotaceae</taxon>
        <taxon>Cephalotus</taxon>
    </lineage>
</organism>
<keyword evidence="1" id="KW-0677">Repeat</keyword>
<feature type="non-terminal residue" evidence="2">
    <location>
        <position position="1"/>
    </location>
</feature>
<reference evidence="3" key="1">
    <citation type="submission" date="2016-04" db="EMBL/GenBank/DDBJ databases">
        <title>Cephalotus genome sequencing.</title>
        <authorList>
            <person name="Fukushima K."/>
            <person name="Hasebe M."/>
            <person name="Fang X."/>
        </authorList>
    </citation>
    <scope>NUCLEOTIDE SEQUENCE [LARGE SCALE GENOMIC DNA]</scope>
    <source>
        <strain evidence="3">cv. St1</strain>
    </source>
</reference>
<dbReference type="Pfam" id="PF01535">
    <property type="entry name" value="PPR"/>
    <property type="match status" value="2"/>
</dbReference>
<comment type="caution">
    <text evidence="2">The sequence shown here is derived from an EMBL/GenBank/DDBJ whole genome shotgun (WGS) entry which is preliminary data.</text>
</comment>
<gene>
    <name evidence="2" type="ORF">CFOL_v3_14919</name>
</gene>
<dbReference type="STRING" id="3775.A0A1Q3BTY7"/>
<dbReference type="OrthoDB" id="428658at2759"/>
<accession>A0A1Q3BTY7</accession>
<name>A0A1Q3BTY7_CEPFO</name>
<sequence length="96" mass="10816">NFIAFGYIRTGDTIESLWIFRRMVLGEAEPNQVMFVSVLVAWDHITILQFALSVHSPLIKRNTMVATALISMYSKCGSLACSHNVFDDMPHKILVS</sequence>